<keyword evidence="1" id="KW-0472">Membrane</keyword>
<keyword evidence="1" id="KW-1133">Transmembrane helix</keyword>
<keyword evidence="3" id="KW-1185">Reference proteome</keyword>
<reference evidence="3" key="1">
    <citation type="submission" date="2017-05" db="EMBL/GenBank/DDBJ databases">
        <authorList>
            <person name="Rodrigo-Torres L."/>
            <person name="Arahal R. D."/>
            <person name="Lucena T."/>
        </authorList>
    </citation>
    <scope>NUCLEOTIDE SEQUENCE [LARGE SCALE GENOMIC DNA]</scope>
    <source>
        <strain evidence="3">CECT 8868</strain>
    </source>
</reference>
<evidence type="ECO:0000313" key="2">
    <source>
        <dbReference type="EMBL" id="SMX38160.1"/>
    </source>
</evidence>
<accession>A0A238K5H8</accession>
<organism evidence="2 3">
    <name type="scientific">Octadecabacter ascidiaceicola</name>
    <dbReference type="NCBI Taxonomy" id="1655543"/>
    <lineage>
        <taxon>Bacteria</taxon>
        <taxon>Pseudomonadati</taxon>
        <taxon>Pseudomonadota</taxon>
        <taxon>Alphaproteobacteria</taxon>
        <taxon>Rhodobacterales</taxon>
        <taxon>Roseobacteraceae</taxon>
        <taxon>Octadecabacter</taxon>
    </lineage>
</organism>
<protein>
    <submittedName>
        <fullName evidence="2">Uncharacterized protein</fullName>
    </submittedName>
</protein>
<evidence type="ECO:0000313" key="3">
    <source>
        <dbReference type="Proteomes" id="UP000203464"/>
    </source>
</evidence>
<dbReference type="AlphaFoldDB" id="A0A238K5H8"/>
<evidence type="ECO:0000256" key="1">
    <source>
        <dbReference type="SAM" id="Phobius"/>
    </source>
</evidence>
<name>A0A238K5H8_9RHOB</name>
<feature type="transmembrane region" description="Helical" evidence="1">
    <location>
        <begin position="14"/>
        <end position="34"/>
    </location>
</feature>
<sequence length="127" mass="14366">MRHSDSGYTLLETLLALACVALIGIPILTIFGSVGRISSTSQVQLEQIEFARSLVEEVRVTRDRTPRHETYKGRYQIELSFQEQAIPENNRYAPVLALYQMTVTVDDLTSATQPFRGEYFVVGPQEQ</sequence>
<dbReference type="EMBL" id="FXYD01000002">
    <property type="protein sequence ID" value="SMX38160.1"/>
    <property type="molecule type" value="Genomic_DNA"/>
</dbReference>
<proteinExistence type="predicted"/>
<keyword evidence="1" id="KW-0812">Transmembrane</keyword>
<dbReference type="Proteomes" id="UP000203464">
    <property type="component" value="Unassembled WGS sequence"/>
</dbReference>
<dbReference type="RefSeq" id="WP_143849576.1">
    <property type="nucleotide sequence ID" value="NZ_FXYD01000002.1"/>
</dbReference>
<gene>
    <name evidence="2" type="ORF">OCA8868_01711</name>
</gene>